<dbReference type="Pfam" id="PF13564">
    <property type="entry name" value="DoxX_2"/>
    <property type="match status" value="1"/>
</dbReference>
<protein>
    <submittedName>
        <fullName evidence="6">DoxX-like family protein</fullName>
    </submittedName>
</protein>
<dbReference type="RefSeq" id="WP_073104721.1">
    <property type="nucleotide sequence ID" value="NZ_FQYN01000001.1"/>
</dbReference>
<feature type="transmembrane region" description="Helical" evidence="5">
    <location>
        <begin position="75"/>
        <end position="93"/>
    </location>
</feature>
<feature type="transmembrane region" description="Helical" evidence="5">
    <location>
        <begin position="43"/>
        <end position="66"/>
    </location>
</feature>
<dbReference type="OrthoDB" id="7960583at2"/>
<dbReference type="PIRSF" id="PIRSF030066">
    <property type="entry name" value="UCP030066"/>
    <property type="match status" value="1"/>
</dbReference>
<feature type="transmembrane region" description="Helical" evidence="5">
    <location>
        <begin position="99"/>
        <end position="117"/>
    </location>
</feature>
<evidence type="ECO:0000256" key="1">
    <source>
        <dbReference type="ARBA" id="ARBA00004141"/>
    </source>
</evidence>
<name>A0A1M6A0H7_9BACT</name>
<sequence>MKTARSPHLLFWLITGLLAFGMLAGGTAQLLHARFNVEGMRHLGYPLYVLSIVGAWKLAGVLVILVPGWPLAKEWAYAGFFFLLTGATVSHLVSGDGLGGSLAPFVFAGLTVASWYLRPAGRRLVPAPPLPAPG</sequence>
<accession>A0A1M6A0H7</accession>
<organism evidence="6 7">
    <name type="scientific">Hymenobacter daecheongensis DSM 21074</name>
    <dbReference type="NCBI Taxonomy" id="1121955"/>
    <lineage>
        <taxon>Bacteria</taxon>
        <taxon>Pseudomonadati</taxon>
        <taxon>Bacteroidota</taxon>
        <taxon>Cytophagia</taxon>
        <taxon>Cytophagales</taxon>
        <taxon>Hymenobacteraceae</taxon>
        <taxon>Hymenobacter</taxon>
    </lineage>
</organism>
<dbReference type="GO" id="GO:0016020">
    <property type="term" value="C:membrane"/>
    <property type="evidence" value="ECO:0007669"/>
    <property type="project" value="UniProtKB-SubCell"/>
</dbReference>
<dbReference type="EMBL" id="FQYN01000001">
    <property type="protein sequence ID" value="SHI29997.1"/>
    <property type="molecule type" value="Genomic_DNA"/>
</dbReference>
<dbReference type="STRING" id="1121955.SAMN02745146_0433"/>
<evidence type="ECO:0000313" key="6">
    <source>
        <dbReference type="EMBL" id="SHI29997.1"/>
    </source>
</evidence>
<comment type="subcellular location">
    <subcellularLocation>
        <location evidence="1">Membrane</location>
        <topology evidence="1">Multi-pass membrane protein</topology>
    </subcellularLocation>
</comment>
<dbReference type="InterPro" id="IPR032808">
    <property type="entry name" value="DoxX"/>
</dbReference>
<evidence type="ECO:0000256" key="5">
    <source>
        <dbReference type="SAM" id="Phobius"/>
    </source>
</evidence>
<keyword evidence="2 5" id="KW-0812">Transmembrane</keyword>
<keyword evidence="4 5" id="KW-0472">Membrane</keyword>
<dbReference type="AlphaFoldDB" id="A0A1M6A0H7"/>
<dbReference type="InterPro" id="IPR016944">
    <property type="entry name" value="UCP030066"/>
</dbReference>
<keyword evidence="7" id="KW-1185">Reference proteome</keyword>
<gene>
    <name evidence="6" type="ORF">SAMN02745146_0433</name>
</gene>
<evidence type="ECO:0000256" key="4">
    <source>
        <dbReference type="ARBA" id="ARBA00023136"/>
    </source>
</evidence>
<dbReference type="Proteomes" id="UP000184418">
    <property type="component" value="Unassembled WGS sequence"/>
</dbReference>
<keyword evidence="3 5" id="KW-1133">Transmembrane helix</keyword>
<evidence type="ECO:0000256" key="3">
    <source>
        <dbReference type="ARBA" id="ARBA00022989"/>
    </source>
</evidence>
<evidence type="ECO:0000313" key="7">
    <source>
        <dbReference type="Proteomes" id="UP000184418"/>
    </source>
</evidence>
<proteinExistence type="predicted"/>
<evidence type="ECO:0000256" key="2">
    <source>
        <dbReference type="ARBA" id="ARBA00022692"/>
    </source>
</evidence>
<reference evidence="6 7" key="1">
    <citation type="submission" date="2016-11" db="EMBL/GenBank/DDBJ databases">
        <authorList>
            <person name="Jaros S."/>
            <person name="Januszkiewicz K."/>
            <person name="Wedrychowicz H."/>
        </authorList>
    </citation>
    <scope>NUCLEOTIDE SEQUENCE [LARGE SCALE GENOMIC DNA]</scope>
    <source>
        <strain evidence="6 7">DSM 21074</strain>
    </source>
</reference>